<dbReference type="RefSeq" id="WP_102245928.1">
    <property type="nucleotide sequence ID" value="NZ_CP025682.1"/>
</dbReference>
<keyword evidence="2" id="KW-1185">Reference proteome</keyword>
<dbReference type="Pfam" id="PF04392">
    <property type="entry name" value="ABC_sub_bind"/>
    <property type="match status" value="1"/>
</dbReference>
<sequence>MVRGLTSRARRLGCAFVLAMVAGPLAAIDIVVVASSAEGRSRVVADAVLQASTPHVLTHGGHADGALETERIRRAALVIALGQDAALAVAAHEDAPPMLVALVSRADFEHLRGHWPIPRMTGLFIDHPVERHLRLIRAVLPEAECTGLVLGPQSRTFEADLAPATESAGLAIEHSFAASAGDVVPALERHLARCASALTLPDAVVSHPHVARAALLTSYRMQRPLFAYSRSWVEAGALAALFSTPATVTRDLLDWIDALESPQRLPEPAHASHFELAMNTRVARALGLQVPDEDTLRAAVTAGRHP</sequence>
<dbReference type="PANTHER" id="PTHR35271:SF1">
    <property type="entry name" value="ABC TRANSPORTER, SUBSTRATE-BINDING LIPOPROTEIN"/>
    <property type="match status" value="1"/>
</dbReference>
<evidence type="ECO:0008006" key="3">
    <source>
        <dbReference type="Google" id="ProtNLM"/>
    </source>
</evidence>
<organism evidence="1 2">
    <name type="scientific">Pseudazoarcus pumilus</name>
    <dbReference type="NCBI Taxonomy" id="2067960"/>
    <lineage>
        <taxon>Bacteria</taxon>
        <taxon>Pseudomonadati</taxon>
        <taxon>Pseudomonadota</taxon>
        <taxon>Betaproteobacteria</taxon>
        <taxon>Rhodocyclales</taxon>
        <taxon>Zoogloeaceae</taxon>
        <taxon>Pseudazoarcus</taxon>
    </lineage>
</organism>
<evidence type="ECO:0000313" key="1">
    <source>
        <dbReference type="EMBL" id="AUN93854.1"/>
    </source>
</evidence>
<accession>A0A2I6S3L0</accession>
<name>A0A2I6S3L0_9RHOO</name>
<evidence type="ECO:0000313" key="2">
    <source>
        <dbReference type="Proteomes" id="UP000242205"/>
    </source>
</evidence>
<dbReference type="KEGG" id="atw:C0099_02200"/>
<reference evidence="1 2" key="1">
    <citation type="submission" date="2018-01" db="EMBL/GenBank/DDBJ databases">
        <authorList>
            <person name="Fu G.-Y."/>
        </authorList>
    </citation>
    <scope>NUCLEOTIDE SEQUENCE [LARGE SCALE GENOMIC DNA]</scope>
    <source>
        <strain evidence="1 2">SY39</strain>
    </source>
</reference>
<dbReference type="OrthoDB" id="9178917at2"/>
<dbReference type="Proteomes" id="UP000242205">
    <property type="component" value="Chromosome"/>
</dbReference>
<protein>
    <recommendedName>
        <fullName evidence="3">ABC transporter substrate-binding protein</fullName>
    </recommendedName>
</protein>
<proteinExistence type="predicted"/>
<dbReference type="InterPro" id="IPR007487">
    <property type="entry name" value="ABC_transpt-TYRBP-like"/>
</dbReference>
<dbReference type="PANTHER" id="PTHR35271">
    <property type="entry name" value="ABC TRANSPORTER, SUBSTRATE-BINDING LIPOPROTEIN-RELATED"/>
    <property type="match status" value="1"/>
</dbReference>
<dbReference type="EMBL" id="CP025682">
    <property type="protein sequence ID" value="AUN93854.1"/>
    <property type="molecule type" value="Genomic_DNA"/>
</dbReference>
<dbReference type="Gene3D" id="3.40.50.2300">
    <property type="match status" value="2"/>
</dbReference>
<dbReference type="AlphaFoldDB" id="A0A2I6S3L0"/>
<gene>
    <name evidence="1" type="ORF">C0099_02200</name>
</gene>